<dbReference type="Proteomes" id="UP000566819">
    <property type="component" value="Unassembled WGS sequence"/>
</dbReference>
<proteinExistence type="predicted"/>
<sequence length="286" mass="33247">MPPRRRHHERRDNPARASKAAPDTFHKFGSLPLELRLSIWSYMIKPDFVRVLWDSAQRVFWSPRTPPAILHACQESRHEGLKTYKLCLAPTPEFARVYIQTMDIVAFDWSTLGAAPGRLGRKLSDDDYQYLQSLMIHEIGILQHVRDGFREIERFSNLKEIAVICDDQNPEMGDMFGEEEMVEMATEIDNLEGPCEEVWPELVCLRSGCEHMPVCSRHWWFDGWNQRSRVKQKKKWPTVMADCFIATQENDTMDASSFFFHMMMSNAFGLDSNSDDGNPYDFNAPF</sequence>
<dbReference type="PANTHER" id="PTHR35910:SF1">
    <property type="entry name" value="2EXR DOMAIN-CONTAINING PROTEIN"/>
    <property type="match status" value="1"/>
</dbReference>
<feature type="region of interest" description="Disordered" evidence="1">
    <location>
        <begin position="1"/>
        <end position="20"/>
    </location>
</feature>
<gene>
    <name evidence="3" type="ORF">G7Y89_g6865</name>
</gene>
<evidence type="ECO:0000259" key="2">
    <source>
        <dbReference type="Pfam" id="PF20150"/>
    </source>
</evidence>
<evidence type="ECO:0000313" key="3">
    <source>
        <dbReference type="EMBL" id="KAF4631268.1"/>
    </source>
</evidence>
<organism evidence="3 4">
    <name type="scientific">Cudoniella acicularis</name>
    <dbReference type="NCBI Taxonomy" id="354080"/>
    <lineage>
        <taxon>Eukaryota</taxon>
        <taxon>Fungi</taxon>
        <taxon>Dikarya</taxon>
        <taxon>Ascomycota</taxon>
        <taxon>Pezizomycotina</taxon>
        <taxon>Leotiomycetes</taxon>
        <taxon>Helotiales</taxon>
        <taxon>Tricladiaceae</taxon>
        <taxon>Cudoniella</taxon>
    </lineage>
</organism>
<dbReference type="PANTHER" id="PTHR35910">
    <property type="entry name" value="2EXR DOMAIN-CONTAINING PROTEIN"/>
    <property type="match status" value="1"/>
</dbReference>
<dbReference type="AlphaFoldDB" id="A0A8H4RKG7"/>
<dbReference type="OrthoDB" id="3513892at2759"/>
<protein>
    <recommendedName>
        <fullName evidence="2">2EXR domain-containing protein</fullName>
    </recommendedName>
</protein>
<accession>A0A8H4RKG7</accession>
<name>A0A8H4RKG7_9HELO</name>
<evidence type="ECO:0000313" key="4">
    <source>
        <dbReference type="Proteomes" id="UP000566819"/>
    </source>
</evidence>
<dbReference type="EMBL" id="JAAMPI010000460">
    <property type="protein sequence ID" value="KAF4631268.1"/>
    <property type="molecule type" value="Genomic_DNA"/>
</dbReference>
<dbReference type="InterPro" id="IPR045518">
    <property type="entry name" value="2EXR"/>
</dbReference>
<dbReference type="Pfam" id="PF20150">
    <property type="entry name" value="2EXR"/>
    <property type="match status" value="1"/>
</dbReference>
<comment type="caution">
    <text evidence="3">The sequence shown here is derived from an EMBL/GenBank/DDBJ whole genome shotgun (WGS) entry which is preliminary data.</text>
</comment>
<reference evidence="3 4" key="1">
    <citation type="submission" date="2020-03" db="EMBL/GenBank/DDBJ databases">
        <title>Draft Genome Sequence of Cudoniella acicularis.</title>
        <authorList>
            <person name="Buettner E."/>
            <person name="Kellner H."/>
        </authorList>
    </citation>
    <scope>NUCLEOTIDE SEQUENCE [LARGE SCALE GENOMIC DNA]</scope>
    <source>
        <strain evidence="3 4">DSM 108380</strain>
    </source>
</reference>
<feature type="domain" description="2EXR" evidence="2">
    <location>
        <begin position="25"/>
        <end position="99"/>
    </location>
</feature>
<keyword evidence="4" id="KW-1185">Reference proteome</keyword>
<evidence type="ECO:0000256" key="1">
    <source>
        <dbReference type="SAM" id="MobiDB-lite"/>
    </source>
</evidence>